<dbReference type="Gene3D" id="2.60.120.290">
    <property type="entry name" value="Spermadhesin, CUB domain"/>
    <property type="match status" value="2"/>
</dbReference>
<dbReference type="FunCoup" id="G0N9A6">
    <property type="interactions" value="1"/>
</dbReference>
<dbReference type="InterPro" id="IPR016187">
    <property type="entry name" value="CTDL_fold"/>
</dbReference>
<feature type="domain" description="C-type lectin" evidence="5">
    <location>
        <begin position="32"/>
        <end position="144"/>
    </location>
</feature>
<keyword evidence="7" id="KW-1185">Reference proteome</keyword>
<evidence type="ECO:0000313" key="7">
    <source>
        <dbReference type="Proteomes" id="UP000008068"/>
    </source>
</evidence>
<dbReference type="SUPFAM" id="SSF49854">
    <property type="entry name" value="Spermadhesin, CUB domain"/>
    <property type="match status" value="2"/>
</dbReference>
<protein>
    <submittedName>
        <fullName evidence="6">Uncharacterized protein</fullName>
    </submittedName>
</protein>
<dbReference type="SMART" id="SM00034">
    <property type="entry name" value="CLECT"/>
    <property type="match status" value="2"/>
</dbReference>
<feature type="domain" description="CUB" evidence="4">
    <location>
        <begin position="440"/>
        <end position="550"/>
    </location>
</feature>
<dbReference type="Gene3D" id="3.10.100.10">
    <property type="entry name" value="Mannose-Binding Protein A, subunit A"/>
    <property type="match status" value="2"/>
</dbReference>
<dbReference type="InterPro" id="IPR050976">
    <property type="entry name" value="Snaclec"/>
</dbReference>
<dbReference type="PANTHER" id="PTHR22991">
    <property type="entry name" value="PROTEIN CBG13490"/>
    <property type="match status" value="1"/>
</dbReference>
<keyword evidence="1" id="KW-1015">Disulfide bond</keyword>
<dbReference type="FunFam" id="3.10.100.10:FF:000152">
    <property type="entry name" value="C-type LECtin"/>
    <property type="match status" value="1"/>
</dbReference>
<proteinExistence type="predicted"/>
<dbReference type="eggNOG" id="KOG4297">
    <property type="taxonomic scope" value="Eukaryota"/>
</dbReference>
<reference evidence="7" key="1">
    <citation type="submission" date="2011-07" db="EMBL/GenBank/DDBJ databases">
        <authorList>
            <consortium name="Caenorhabditis brenneri Sequencing and Analysis Consortium"/>
            <person name="Wilson R.K."/>
        </authorList>
    </citation>
    <scope>NUCLEOTIDE SEQUENCE [LARGE SCALE GENOMIC DNA]</scope>
    <source>
        <strain evidence="7">PB2801</strain>
    </source>
</reference>
<feature type="domain" description="CUB" evidence="4">
    <location>
        <begin position="304"/>
        <end position="415"/>
    </location>
</feature>
<comment type="caution">
    <text evidence="2">Lacks conserved residue(s) required for the propagation of feature annotation.</text>
</comment>
<evidence type="ECO:0000256" key="2">
    <source>
        <dbReference type="PROSITE-ProRule" id="PRU00059"/>
    </source>
</evidence>
<name>G0N9A6_CAEBE</name>
<accession>G0N9A6</accession>
<dbReference type="AlphaFoldDB" id="G0N9A6"/>
<organism evidence="7">
    <name type="scientific">Caenorhabditis brenneri</name>
    <name type="common">Nematode worm</name>
    <dbReference type="NCBI Taxonomy" id="135651"/>
    <lineage>
        <taxon>Eukaryota</taxon>
        <taxon>Metazoa</taxon>
        <taxon>Ecdysozoa</taxon>
        <taxon>Nematoda</taxon>
        <taxon>Chromadorea</taxon>
        <taxon>Rhabditida</taxon>
        <taxon>Rhabditina</taxon>
        <taxon>Rhabditomorpha</taxon>
        <taxon>Rhabditoidea</taxon>
        <taxon>Rhabditidae</taxon>
        <taxon>Peloderinae</taxon>
        <taxon>Caenorhabditis</taxon>
    </lineage>
</organism>
<dbReference type="PROSITE" id="PS01180">
    <property type="entry name" value="CUB"/>
    <property type="match status" value="2"/>
</dbReference>
<keyword evidence="3" id="KW-0732">Signal</keyword>
<dbReference type="InterPro" id="IPR035914">
    <property type="entry name" value="Sperma_CUB_dom_sf"/>
</dbReference>
<dbReference type="PROSITE" id="PS50041">
    <property type="entry name" value="C_TYPE_LECTIN_2"/>
    <property type="match status" value="2"/>
</dbReference>
<dbReference type="InterPro" id="IPR001304">
    <property type="entry name" value="C-type_lectin-like"/>
</dbReference>
<dbReference type="InterPro" id="IPR016186">
    <property type="entry name" value="C-type_lectin-like/link_sf"/>
</dbReference>
<sequence>MWFHSTFILALLVYVSADTSDTCPKGFSILGSTNKCVKLITDVARHADASANCSSYGGHLISVHTAIDNRAYVNLASSSSTPFWLGLKCSASGVPASCLWDDQSGNAGSYNAFANGYPVVEVGNCVYVSTTGSFAGKWLSGDCNTMSLNFICEAPANTPVTDTCSFQYNGNCYYPSLSSLSEQEAEFACEQECANLVSIHSIEENNYVQSLFTNNAPTYIRIGATSNNQNVKSWIDGSNWDYSNIGYENSNLGLCWSMALLNDIVSTGKWISSKCDTSVPFVCKRKVGSQCGSTAGPTLAPGQCNGPQFYDNSGTFYSPSWPYSYIGQQNPCSYVLDTPVGSLAQIQFPIMVLDSQASIALYSRIEDSTPLVVLQGNSASNQWYSSTTNTMKVVFRPCVSNCAPVNGVVYRWQANFQPSNQVTQAPPVTITPNPNNPSGCNATILAAPGYITSPNYPNLYPNFSECLYHLSTNGGYRIRVDFGQIDTEQCCDNIVIRDGPLLSSPVLGSISGSWPAHSKIYQSSTNSMLVTFTSDASGQATGFSATFTAY</sequence>
<evidence type="ECO:0000256" key="3">
    <source>
        <dbReference type="SAM" id="SignalP"/>
    </source>
</evidence>
<dbReference type="FunFam" id="3.10.100.10:FF:000164">
    <property type="entry name" value="C-type LECtin"/>
    <property type="match status" value="1"/>
</dbReference>
<dbReference type="InterPro" id="IPR000859">
    <property type="entry name" value="CUB_dom"/>
</dbReference>
<evidence type="ECO:0000259" key="5">
    <source>
        <dbReference type="PROSITE" id="PS50041"/>
    </source>
</evidence>
<dbReference type="SMART" id="SM00042">
    <property type="entry name" value="CUB"/>
    <property type="match status" value="2"/>
</dbReference>
<dbReference type="HOGENOM" id="CLU_037161_0_0_1"/>
<dbReference type="Proteomes" id="UP000008068">
    <property type="component" value="Unassembled WGS sequence"/>
</dbReference>
<evidence type="ECO:0000259" key="4">
    <source>
        <dbReference type="PROSITE" id="PS01180"/>
    </source>
</evidence>
<dbReference type="Pfam" id="PF00431">
    <property type="entry name" value="CUB"/>
    <property type="match status" value="1"/>
</dbReference>
<dbReference type="PANTHER" id="PTHR22991:SF41">
    <property type="entry name" value="CUB DOMAIN-CONTAINING PROTEIN-RELATED"/>
    <property type="match status" value="1"/>
</dbReference>
<feature type="signal peptide" evidence="3">
    <location>
        <begin position="1"/>
        <end position="17"/>
    </location>
</feature>
<gene>
    <name evidence="6" type="ORF">CAEBREN_28123</name>
</gene>
<evidence type="ECO:0000256" key="1">
    <source>
        <dbReference type="ARBA" id="ARBA00023157"/>
    </source>
</evidence>
<feature type="chain" id="PRO_5003404871" evidence="3">
    <location>
        <begin position="18"/>
        <end position="550"/>
    </location>
</feature>
<dbReference type="STRING" id="135651.G0N9A6"/>
<evidence type="ECO:0000313" key="6">
    <source>
        <dbReference type="EMBL" id="EGT55478.1"/>
    </source>
</evidence>
<dbReference type="OrthoDB" id="5877743at2759"/>
<dbReference type="Pfam" id="PF00059">
    <property type="entry name" value="Lectin_C"/>
    <property type="match status" value="2"/>
</dbReference>
<dbReference type="SUPFAM" id="SSF56436">
    <property type="entry name" value="C-type lectin-like"/>
    <property type="match status" value="2"/>
</dbReference>
<dbReference type="CDD" id="cd00041">
    <property type="entry name" value="CUB"/>
    <property type="match status" value="1"/>
</dbReference>
<feature type="domain" description="C-type lectin" evidence="5">
    <location>
        <begin position="168"/>
        <end position="284"/>
    </location>
</feature>
<dbReference type="CDD" id="cd00037">
    <property type="entry name" value="CLECT"/>
    <property type="match status" value="2"/>
</dbReference>
<dbReference type="EMBL" id="GL379851">
    <property type="protein sequence ID" value="EGT55478.1"/>
    <property type="molecule type" value="Genomic_DNA"/>
</dbReference>
<dbReference type="InParanoid" id="G0N9A6"/>